<sequence length="866" mass="98885">MEQSRYLPEGIIHRILRFLGATDQARVCVLSKDWLHAWQTYPAPTFSDQPLRCLFQQALGRGDEECEKYCRQGRLKFQDHVKRTLLNYKGEHIQELTLDIYHIGDEDSAATLDKLLEIAMEKGVKQLKLLIHRYHCIKDSAEYYYVLPISILRAQSLTDLEIKRCRFPACNQLFNGGKFLVFNNIKSLSLACVYIEDEKFQLFLSACPLIHNLDVKLCEGFTRIKVVNLPRLKELDMRHEIRKSLIFAVDAPSLESLRISYFGRTGSVLQLPASQNLRELMLFNTYITNTFFNDWTSIFPRLEILGLNHCHGFQNINLRSHSLKHIRFSFTAESLVELDAPNIIDMKISVSAETMQKVSFKGAPPRQCVSDLCIIPCYWSSIDVSWFMKLNELLSNLNPSKISLRICCASPLSEHASFEGIPTFDAHPVDIEHLDLTESRADLPRYLTFLDGLFWACHPKHFVLHWLTPLAYLPVKIFFYKKFITDQRNRVFSNWTHTLSFWQHYLKKTEIHFYDTTGKKCGQQDYLHWQKVSKIILHLDWSASSNLWNAKITEPLKRKSSSVKNSGMAGIAPVGSQLDARECDAKMTELPNADGEDFLTSNDEVYDSFESMGLQENLLRGIYAYGVEKPSPVQQRGLVPFCKGLDVIQQAQSGSGKTATVCLGILQQLDYNAVDCQALVLVPSPELARKTEKVMHSLGNYLGVKVHACEGCAGVPEDQGNFSHGVLVIVGTPDCVFNLLRRQSLRPDYVKTVVLNQADEMISRGFKNKIYDIFQLLAPKIQVGVFLATMPPEALEITRKLMNKPVRILVKLGEFTPEREEMKLETLSGLSETDEAAICWLDKRCRLWKPKNIITKGKLVNKKILD</sequence>
<dbReference type="RefSeq" id="XP_027077078.2">
    <property type="nucleotide sequence ID" value="XM_027221277.2"/>
</dbReference>
<dbReference type="GO" id="GO:0003723">
    <property type="term" value="F:RNA binding"/>
    <property type="evidence" value="ECO:0007669"/>
    <property type="project" value="UniProtKB-UniRule"/>
</dbReference>
<dbReference type="SUPFAM" id="SSF81383">
    <property type="entry name" value="F-box domain"/>
    <property type="match status" value="1"/>
</dbReference>
<comment type="similarity">
    <text evidence="6">Belongs to the DEAD box helicase family.</text>
</comment>
<dbReference type="Gene3D" id="3.40.50.300">
    <property type="entry name" value="P-loop containing nucleotide triphosphate hydrolases"/>
    <property type="match status" value="1"/>
</dbReference>
<dbReference type="PROSITE" id="PS51195">
    <property type="entry name" value="Q_MOTIF"/>
    <property type="match status" value="1"/>
</dbReference>
<dbReference type="SMART" id="SM00487">
    <property type="entry name" value="DEXDc"/>
    <property type="match status" value="1"/>
</dbReference>
<dbReference type="InterPro" id="IPR027417">
    <property type="entry name" value="P-loop_NTPase"/>
</dbReference>
<keyword evidence="1 6" id="KW-0547">Nucleotide-binding</keyword>
<feature type="domain" description="DEAD-box RNA helicase Q" evidence="8">
    <location>
        <begin position="607"/>
        <end position="635"/>
    </location>
</feature>
<dbReference type="InterPro" id="IPR036047">
    <property type="entry name" value="F-box-like_dom_sf"/>
</dbReference>
<evidence type="ECO:0000256" key="2">
    <source>
        <dbReference type="ARBA" id="ARBA00022801"/>
    </source>
</evidence>
<dbReference type="InterPro" id="IPR011545">
    <property type="entry name" value="DEAD/DEAH_box_helicase_dom"/>
</dbReference>
<feature type="domain" description="Helicase ATP-binding" evidence="7">
    <location>
        <begin position="638"/>
        <end position="808"/>
    </location>
</feature>
<keyword evidence="3 6" id="KW-0347">Helicase</keyword>
<dbReference type="SUPFAM" id="SSF52058">
    <property type="entry name" value="L domain-like"/>
    <property type="match status" value="1"/>
</dbReference>
<dbReference type="OrthoDB" id="10265785at2759"/>
<keyword evidence="9" id="KW-1185">Reference proteome</keyword>
<evidence type="ECO:0000256" key="6">
    <source>
        <dbReference type="RuleBase" id="RU365068"/>
    </source>
</evidence>
<keyword evidence="6" id="KW-0694">RNA-binding</keyword>
<dbReference type="InterPro" id="IPR014001">
    <property type="entry name" value="Helicase_ATP-bd"/>
</dbReference>
<gene>
    <name evidence="10" type="primary">LOC113700843</name>
</gene>
<name>A0A6P6TF35_COFAR</name>
<evidence type="ECO:0000256" key="5">
    <source>
        <dbReference type="PROSITE-ProRule" id="PRU00552"/>
    </source>
</evidence>
<evidence type="ECO:0000256" key="1">
    <source>
        <dbReference type="ARBA" id="ARBA00022741"/>
    </source>
</evidence>
<dbReference type="GO" id="GO:0005524">
    <property type="term" value="F:ATP binding"/>
    <property type="evidence" value="ECO:0007669"/>
    <property type="project" value="UniProtKB-UniRule"/>
</dbReference>
<keyword evidence="2 6" id="KW-0378">Hydrolase</keyword>
<comment type="domain">
    <text evidence="6">The Q motif is unique to and characteristic of the DEAD box family of RNA helicases and controls ATP binding and hydrolysis.</text>
</comment>
<dbReference type="EC" id="3.6.4.13" evidence="6"/>
<dbReference type="PROSITE" id="PS51192">
    <property type="entry name" value="HELICASE_ATP_BIND_1"/>
    <property type="match status" value="1"/>
</dbReference>
<feature type="short sequence motif" description="Q motif" evidence="5">
    <location>
        <begin position="607"/>
        <end position="635"/>
    </location>
</feature>
<dbReference type="GO" id="GO:0016787">
    <property type="term" value="F:hydrolase activity"/>
    <property type="evidence" value="ECO:0007669"/>
    <property type="project" value="UniProtKB-KW"/>
</dbReference>
<comment type="catalytic activity">
    <reaction evidence="6">
        <text>ATP + H2O = ADP + phosphate + H(+)</text>
        <dbReference type="Rhea" id="RHEA:13065"/>
        <dbReference type="ChEBI" id="CHEBI:15377"/>
        <dbReference type="ChEBI" id="CHEBI:15378"/>
        <dbReference type="ChEBI" id="CHEBI:30616"/>
        <dbReference type="ChEBI" id="CHEBI:43474"/>
        <dbReference type="ChEBI" id="CHEBI:456216"/>
        <dbReference type="EC" id="3.6.4.13"/>
    </reaction>
</comment>
<dbReference type="InterPro" id="IPR014014">
    <property type="entry name" value="RNA_helicase_DEAD_Q_motif"/>
</dbReference>
<dbReference type="PANTHER" id="PTHR24031">
    <property type="entry name" value="RNA HELICASE"/>
    <property type="match status" value="1"/>
</dbReference>
<comment type="function">
    <text evidence="6">RNA helicase.</text>
</comment>
<evidence type="ECO:0000259" key="7">
    <source>
        <dbReference type="PROSITE" id="PS51192"/>
    </source>
</evidence>
<dbReference type="SUPFAM" id="SSF52540">
    <property type="entry name" value="P-loop containing nucleoside triphosphate hydrolases"/>
    <property type="match status" value="1"/>
</dbReference>
<keyword evidence="4 6" id="KW-0067">ATP-binding</keyword>
<dbReference type="AlphaFoldDB" id="A0A6P6TF35"/>
<dbReference type="Gene3D" id="3.80.10.10">
    <property type="entry name" value="Ribonuclease Inhibitor"/>
    <property type="match status" value="1"/>
</dbReference>
<evidence type="ECO:0000259" key="8">
    <source>
        <dbReference type="PROSITE" id="PS51195"/>
    </source>
</evidence>
<evidence type="ECO:0000256" key="4">
    <source>
        <dbReference type="ARBA" id="ARBA00022840"/>
    </source>
</evidence>
<protein>
    <recommendedName>
        <fullName evidence="6">ATP-dependent RNA helicase</fullName>
        <ecNumber evidence="6">3.6.4.13</ecNumber>
    </recommendedName>
</protein>
<accession>A0A6P6TF35</accession>
<organism evidence="9 10">
    <name type="scientific">Coffea arabica</name>
    <name type="common">Arabian coffee</name>
    <dbReference type="NCBI Taxonomy" id="13443"/>
    <lineage>
        <taxon>Eukaryota</taxon>
        <taxon>Viridiplantae</taxon>
        <taxon>Streptophyta</taxon>
        <taxon>Embryophyta</taxon>
        <taxon>Tracheophyta</taxon>
        <taxon>Spermatophyta</taxon>
        <taxon>Magnoliopsida</taxon>
        <taxon>eudicotyledons</taxon>
        <taxon>Gunneridae</taxon>
        <taxon>Pentapetalae</taxon>
        <taxon>asterids</taxon>
        <taxon>lamiids</taxon>
        <taxon>Gentianales</taxon>
        <taxon>Rubiaceae</taxon>
        <taxon>Ixoroideae</taxon>
        <taxon>Gardenieae complex</taxon>
        <taxon>Bertiereae - Coffeeae clade</taxon>
        <taxon>Coffeeae</taxon>
        <taxon>Coffea</taxon>
    </lineage>
</organism>
<dbReference type="InterPro" id="IPR032675">
    <property type="entry name" value="LRR_dom_sf"/>
</dbReference>
<dbReference type="Pfam" id="PF23622">
    <property type="entry name" value="LRR_At1g61320_AtMIF1"/>
    <property type="match status" value="1"/>
</dbReference>
<reference evidence="9" key="1">
    <citation type="journal article" date="2025" name="Foods">
        <title>Unveiling the Microbial Signatures of Arabica Coffee Cherries: Insights into Ripeness Specific Diversity, Functional Traits, and Implications for Quality and Safety.</title>
        <authorList>
            <consortium name="RefSeq"/>
            <person name="Tenea G.N."/>
            <person name="Cifuentes V."/>
            <person name="Reyes P."/>
            <person name="Cevallos-Vallejos M."/>
        </authorList>
    </citation>
    <scope>NUCLEOTIDE SEQUENCE [LARGE SCALE GENOMIC DNA]</scope>
</reference>
<proteinExistence type="inferred from homology"/>
<dbReference type="GeneID" id="113700843"/>
<evidence type="ECO:0000313" key="10">
    <source>
        <dbReference type="RefSeq" id="XP_027077078.2"/>
    </source>
</evidence>
<evidence type="ECO:0000256" key="3">
    <source>
        <dbReference type="ARBA" id="ARBA00022806"/>
    </source>
</evidence>
<dbReference type="GO" id="GO:0003724">
    <property type="term" value="F:RNA helicase activity"/>
    <property type="evidence" value="ECO:0007669"/>
    <property type="project" value="UniProtKB-EC"/>
</dbReference>
<dbReference type="Proteomes" id="UP001652660">
    <property type="component" value="Chromosome 7e"/>
</dbReference>
<dbReference type="InterPro" id="IPR055357">
    <property type="entry name" value="LRR_At1g61320_AtMIF1"/>
</dbReference>
<reference evidence="10" key="2">
    <citation type="submission" date="2025-08" db="UniProtKB">
        <authorList>
            <consortium name="RefSeq"/>
        </authorList>
    </citation>
    <scope>IDENTIFICATION</scope>
    <source>
        <tissue evidence="10">Leaves</tissue>
    </source>
</reference>
<evidence type="ECO:0000313" key="9">
    <source>
        <dbReference type="Proteomes" id="UP001652660"/>
    </source>
</evidence>
<dbReference type="Pfam" id="PF00270">
    <property type="entry name" value="DEAD"/>
    <property type="match status" value="1"/>
</dbReference>